<reference evidence="16" key="1">
    <citation type="submission" date="2014-03" db="EMBL/GenBank/DDBJ databases">
        <title>The Genome Sequence of Puccinia striiformis f. sp. tritici PST-78.</title>
        <authorList>
            <consortium name="The Broad Institute Genome Sequencing Platform"/>
            <person name="Cuomo C."/>
            <person name="Hulbert S."/>
            <person name="Chen X."/>
            <person name="Walker B."/>
            <person name="Young S.K."/>
            <person name="Zeng Q."/>
            <person name="Gargeya S."/>
            <person name="Fitzgerald M."/>
            <person name="Haas B."/>
            <person name="Abouelleil A."/>
            <person name="Alvarado L."/>
            <person name="Arachchi H.M."/>
            <person name="Berlin A.M."/>
            <person name="Chapman S.B."/>
            <person name="Goldberg J."/>
            <person name="Griggs A."/>
            <person name="Gujja S."/>
            <person name="Hansen M."/>
            <person name="Howarth C."/>
            <person name="Imamovic A."/>
            <person name="Larimer J."/>
            <person name="McCowan C."/>
            <person name="Montmayeur A."/>
            <person name="Murphy C."/>
            <person name="Neiman D."/>
            <person name="Pearson M."/>
            <person name="Priest M."/>
            <person name="Roberts A."/>
            <person name="Saif S."/>
            <person name="Shea T."/>
            <person name="Sisk P."/>
            <person name="Sykes S."/>
            <person name="Wortman J."/>
            <person name="Nusbaum C."/>
            <person name="Birren B."/>
        </authorList>
    </citation>
    <scope>NUCLEOTIDE SEQUENCE [LARGE SCALE GENOMIC DNA]</scope>
    <source>
        <strain evidence="16">race PST-78</strain>
    </source>
</reference>
<keyword evidence="6" id="KW-0255">Endonuclease</keyword>
<keyword evidence="4" id="KW-0507">mRNA processing</keyword>
<keyword evidence="16" id="KW-1185">Reference proteome</keyword>
<dbReference type="InterPro" id="IPR001279">
    <property type="entry name" value="Metallo-B-lactamas"/>
</dbReference>
<evidence type="ECO:0000256" key="4">
    <source>
        <dbReference type="ARBA" id="ARBA00022664"/>
    </source>
</evidence>
<accession>A0A0L0VDX6</accession>
<evidence type="ECO:0000256" key="3">
    <source>
        <dbReference type="ARBA" id="ARBA00018311"/>
    </source>
</evidence>
<evidence type="ECO:0000313" key="16">
    <source>
        <dbReference type="Proteomes" id="UP000054564"/>
    </source>
</evidence>
<feature type="domain" description="Pre-mRNA 3'-end-processing endonuclease polyadenylation factor C-term" evidence="14">
    <location>
        <begin position="625"/>
        <end position="863"/>
    </location>
</feature>
<comment type="caution">
    <text evidence="15">The sequence shown here is derived from an EMBL/GenBank/DDBJ whole genome shotgun (WGS) entry which is preliminary data.</text>
</comment>
<dbReference type="Pfam" id="PF10996">
    <property type="entry name" value="Beta-Casp"/>
    <property type="match status" value="2"/>
</dbReference>
<evidence type="ECO:0000259" key="13">
    <source>
        <dbReference type="SMART" id="SM01027"/>
    </source>
</evidence>
<proteinExistence type="inferred from homology"/>
<feature type="region of interest" description="Disordered" evidence="12">
    <location>
        <begin position="746"/>
        <end position="769"/>
    </location>
</feature>
<evidence type="ECO:0000256" key="11">
    <source>
        <dbReference type="ARBA" id="ARBA00075008"/>
    </source>
</evidence>
<dbReference type="SMART" id="SM01027">
    <property type="entry name" value="Beta-Casp"/>
    <property type="match status" value="2"/>
</dbReference>
<dbReference type="FunFam" id="3.40.50.10890:FF:000001">
    <property type="entry name" value="Cleavage and polyadenylation specificity factor subunit 3"/>
    <property type="match status" value="1"/>
</dbReference>
<dbReference type="GO" id="GO:0006398">
    <property type="term" value="P:mRNA 3'-end processing by stem-loop binding and cleavage"/>
    <property type="evidence" value="ECO:0007669"/>
    <property type="project" value="TreeGrafter"/>
</dbReference>
<evidence type="ECO:0000313" key="15">
    <source>
        <dbReference type="EMBL" id="KNE97507.1"/>
    </source>
</evidence>
<evidence type="ECO:0000256" key="8">
    <source>
        <dbReference type="ARBA" id="ARBA00023242"/>
    </source>
</evidence>
<evidence type="ECO:0000256" key="7">
    <source>
        <dbReference type="ARBA" id="ARBA00022801"/>
    </source>
</evidence>
<feature type="domain" description="Beta-Casp" evidence="13">
    <location>
        <begin position="383"/>
        <end position="515"/>
    </location>
</feature>
<evidence type="ECO:0000256" key="10">
    <source>
        <dbReference type="ARBA" id="ARBA00069466"/>
    </source>
</evidence>
<dbReference type="EMBL" id="AJIL01000067">
    <property type="protein sequence ID" value="KNE97507.1"/>
    <property type="molecule type" value="Genomic_DNA"/>
</dbReference>
<dbReference type="InterPro" id="IPR050698">
    <property type="entry name" value="MBL"/>
</dbReference>
<dbReference type="Gene3D" id="3.60.15.10">
    <property type="entry name" value="Ribonuclease Z/Hydroxyacylglutathione hydrolase-like"/>
    <property type="match status" value="1"/>
</dbReference>
<keyword evidence="8" id="KW-0539">Nucleus</keyword>
<evidence type="ECO:0000256" key="2">
    <source>
        <dbReference type="ARBA" id="ARBA00010624"/>
    </source>
</evidence>
<dbReference type="Pfam" id="PF11718">
    <property type="entry name" value="CPSF73-100_C"/>
    <property type="match status" value="1"/>
</dbReference>
<dbReference type="Proteomes" id="UP000054564">
    <property type="component" value="Unassembled WGS sequence"/>
</dbReference>
<sequence length="881" mass="99430">MENTNFKEGHGKVFMTHPTKAVYRFLMQDFVRMSTIGTDSELFNEEQMIASYDSINAIDYHQEISLGSLRFTSYPAGHVLGAAMFLIEISGIRVLYTGDYSTEEDRHLIPARVPNWNEKPDVMICESTYGVQSLEPRFEKEERFTTLVQSILKRGGRVLMPVFALGRAQELLLILDEYWANHPELNQIPIYYISNLAAKCMKVYQTFIHGMNDQIKHKFNQGINPWTFYREGKGVFKKGYVTNLKAIDKFDDRGPCVVMASPGFMQSGSINAIDYHQEISLGSLRFTSYPAGHVLGAAMFLIEISGIRVLYTGDYSTEEDRHLIPARVPNWNEKPDVMICESTYGVQSLEPRFEKEERFTTLVQSILKRGGRVLMPVFALGRAQELLLILDEYWANHPELNQIPIYYISNLAAKCMKVYQTFIHGMNDQIKHKFNQGINPWTFYREGKGVFKKGYVTNLKAIDKFDDRGPCVVMASPGFMQSGVSRELLERWAPDRRNALLVTGYSIEGTMAREMLKEPNEIIGMKGNKIPRRLDVHYISFSAHVDYTQNAAFIDQIMPTHLVLVHGELNNMTRLKNALKDKYTLKKSDIQIHTPRNVETLRLTFQASRIARAIGSLAEETMPSAGSNLSGILVSKDAAYTLLSPADLREYTGLSTSTILQRQKLVINVGWETVRWHLNGMYGGIIEGLDAEGVLTFRVMETVDIKQLTVNQMSLEWVGSISNDMIADSVLALLLGIDQSPASIKLSAPHNHSHTHGSHSTDPEENKQDIKQVSPLQEGQENEAALSLLAKIDRLIGFLSVYFGDVKLLEADDDHPHPRAKVYLDEVSAEISLDDFMVESDSEGFKARVSSVVDMAIEIVAPLSEILSSATHHHQHHHPPS</sequence>
<feature type="compositionally biased region" description="Basic and acidic residues" evidence="12">
    <location>
        <begin position="759"/>
        <end position="769"/>
    </location>
</feature>
<dbReference type="OrthoDB" id="10249535at2759"/>
<comment type="subcellular location">
    <subcellularLocation>
        <location evidence="1">Nucleus</location>
    </subcellularLocation>
</comment>
<organism evidence="15 16">
    <name type="scientific">Puccinia striiformis f. sp. tritici PST-78</name>
    <dbReference type="NCBI Taxonomy" id="1165861"/>
    <lineage>
        <taxon>Eukaryota</taxon>
        <taxon>Fungi</taxon>
        <taxon>Dikarya</taxon>
        <taxon>Basidiomycota</taxon>
        <taxon>Pucciniomycotina</taxon>
        <taxon>Pucciniomycetes</taxon>
        <taxon>Pucciniales</taxon>
        <taxon>Pucciniaceae</taxon>
        <taxon>Puccinia</taxon>
    </lineage>
</organism>
<keyword evidence="7" id="KW-0378">Hydrolase</keyword>
<evidence type="ECO:0000256" key="6">
    <source>
        <dbReference type="ARBA" id="ARBA00022759"/>
    </source>
</evidence>
<dbReference type="STRING" id="1165861.A0A0L0VDX6"/>
<dbReference type="InterPro" id="IPR011108">
    <property type="entry name" value="RMMBL"/>
</dbReference>
<comment type="similarity">
    <text evidence="2">Belongs to the metallo-beta-lactamase superfamily. RNA-metabolizing metallo-beta-lactamase-like family. CPSF2/YSH1 subfamily.</text>
</comment>
<dbReference type="SUPFAM" id="SSF56281">
    <property type="entry name" value="Metallo-hydrolase/oxidoreductase"/>
    <property type="match status" value="2"/>
</dbReference>
<dbReference type="GO" id="GO:0004521">
    <property type="term" value="F:RNA endonuclease activity"/>
    <property type="evidence" value="ECO:0007669"/>
    <property type="project" value="TreeGrafter"/>
</dbReference>
<evidence type="ECO:0000256" key="12">
    <source>
        <dbReference type="SAM" id="MobiDB-lite"/>
    </source>
</evidence>
<dbReference type="GO" id="GO:0005847">
    <property type="term" value="C:mRNA cleavage and polyadenylation specificity factor complex"/>
    <property type="evidence" value="ECO:0007669"/>
    <property type="project" value="TreeGrafter"/>
</dbReference>
<dbReference type="Gene3D" id="3.40.50.10890">
    <property type="match status" value="1"/>
</dbReference>
<dbReference type="PANTHER" id="PTHR11203">
    <property type="entry name" value="CLEAVAGE AND POLYADENYLATION SPECIFICITY FACTOR FAMILY MEMBER"/>
    <property type="match status" value="1"/>
</dbReference>
<feature type="domain" description="Beta-Casp" evidence="13">
    <location>
        <begin position="168"/>
        <end position="299"/>
    </location>
</feature>
<dbReference type="InterPro" id="IPR022712">
    <property type="entry name" value="Beta_Casp"/>
</dbReference>
<dbReference type="GO" id="GO:0004534">
    <property type="term" value="F:5'-3' RNA exonuclease activity"/>
    <property type="evidence" value="ECO:0007669"/>
    <property type="project" value="TreeGrafter"/>
</dbReference>
<evidence type="ECO:0000256" key="1">
    <source>
        <dbReference type="ARBA" id="ARBA00004123"/>
    </source>
</evidence>
<dbReference type="SMART" id="SM01098">
    <property type="entry name" value="CPSF73-100_C"/>
    <property type="match status" value="1"/>
</dbReference>
<name>A0A0L0VDX6_9BASI</name>
<dbReference type="GO" id="GO:0003723">
    <property type="term" value="F:RNA binding"/>
    <property type="evidence" value="ECO:0007669"/>
    <property type="project" value="TreeGrafter"/>
</dbReference>
<gene>
    <name evidence="15" type="ORF">PSTG_09195</name>
</gene>
<dbReference type="Pfam" id="PF07521">
    <property type="entry name" value="RMMBL"/>
    <property type="match status" value="1"/>
</dbReference>
<dbReference type="Pfam" id="PF16661">
    <property type="entry name" value="Lactamase_B_6"/>
    <property type="match status" value="1"/>
</dbReference>
<dbReference type="AlphaFoldDB" id="A0A0L0VDX6"/>
<protein>
    <recommendedName>
        <fullName evidence="3">Endoribonuclease YSH1</fullName>
    </recommendedName>
    <alternativeName>
        <fullName evidence="10">Endoribonuclease ysh1</fullName>
    </alternativeName>
    <alternativeName>
        <fullName evidence="9 11">mRNA 3'-end-processing protein YSH1</fullName>
    </alternativeName>
</protein>
<dbReference type="InterPro" id="IPR036866">
    <property type="entry name" value="RibonucZ/Hydroxyglut_hydro"/>
</dbReference>
<keyword evidence="5" id="KW-0540">Nuclease</keyword>
<evidence type="ECO:0000259" key="14">
    <source>
        <dbReference type="SMART" id="SM01098"/>
    </source>
</evidence>
<evidence type="ECO:0000256" key="9">
    <source>
        <dbReference type="ARBA" id="ARBA00032592"/>
    </source>
</evidence>
<dbReference type="PANTHER" id="PTHR11203:SF11">
    <property type="entry name" value="CLEAVAGE AND POLYADENYLATION SPECIFICITY FACTOR SUBUNIT 3"/>
    <property type="match status" value="1"/>
</dbReference>
<dbReference type="InterPro" id="IPR021718">
    <property type="entry name" value="CPSF73-100_C"/>
</dbReference>
<evidence type="ECO:0000256" key="5">
    <source>
        <dbReference type="ARBA" id="ARBA00022722"/>
    </source>
</evidence>